<evidence type="ECO:0000313" key="3">
    <source>
        <dbReference type="Proteomes" id="UP000477750"/>
    </source>
</evidence>
<name>A0A6L5GH98_9ACTN</name>
<evidence type="ECO:0000313" key="2">
    <source>
        <dbReference type="EMBL" id="MQM28936.1"/>
    </source>
</evidence>
<feature type="compositionally biased region" description="Low complexity" evidence="1">
    <location>
        <begin position="16"/>
        <end position="31"/>
    </location>
</feature>
<sequence>RPAPPRPAPPRPAPPRATASSAPSVRRPAWRGAVERFRQSRAASRFPSCRLVPHGGKPG</sequence>
<feature type="region of interest" description="Disordered" evidence="1">
    <location>
        <begin position="1"/>
        <end position="59"/>
    </location>
</feature>
<feature type="non-terminal residue" evidence="2">
    <location>
        <position position="1"/>
    </location>
</feature>
<evidence type="ECO:0000256" key="1">
    <source>
        <dbReference type="SAM" id="MobiDB-lite"/>
    </source>
</evidence>
<proteinExistence type="predicted"/>
<organism evidence="2 3">
    <name type="scientific">Glycomyces albidus</name>
    <dbReference type="NCBI Taxonomy" id="2656774"/>
    <lineage>
        <taxon>Bacteria</taxon>
        <taxon>Bacillati</taxon>
        <taxon>Actinomycetota</taxon>
        <taxon>Actinomycetes</taxon>
        <taxon>Glycomycetales</taxon>
        <taxon>Glycomycetaceae</taxon>
        <taxon>Glycomyces</taxon>
    </lineage>
</organism>
<protein>
    <submittedName>
        <fullName evidence="2">Uncharacterized protein</fullName>
    </submittedName>
</protein>
<reference evidence="2 3" key="1">
    <citation type="submission" date="2019-10" db="EMBL/GenBank/DDBJ databases">
        <title>Glycomyces albidus sp. nov., a novel actinomycete isolated from rhizosphere soil of wheat (Triticum aestivum L.).</title>
        <authorList>
            <person name="Qian L."/>
        </authorList>
    </citation>
    <scope>NUCLEOTIDE SEQUENCE [LARGE SCALE GENOMIC DNA]</scope>
    <source>
        <strain evidence="2 3">NEAU-7082</strain>
    </source>
</reference>
<feature type="compositionally biased region" description="Pro residues" evidence="1">
    <location>
        <begin position="1"/>
        <end position="15"/>
    </location>
</feature>
<dbReference type="Proteomes" id="UP000477750">
    <property type="component" value="Unassembled WGS sequence"/>
</dbReference>
<dbReference type="AlphaFoldDB" id="A0A6L5GH98"/>
<gene>
    <name evidence="2" type="ORF">GFD30_25725</name>
</gene>
<accession>A0A6L5GH98</accession>
<dbReference type="EMBL" id="WIAO01000070">
    <property type="protein sequence ID" value="MQM28936.1"/>
    <property type="molecule type" value="Genomic_DNA"/>
</dbReference>
<keyword evidence="3" id="KW-1185">Reference proteome</keyword>
<comment type="caution">
    <text evidence="2">The sequence shown here is derived from an EMBL/GenBank/DDBJ whole genome shotgun (WGS) entry which is preliminary data.</text>
</comment>